<dbReference type="RefSeq" id="WP_317491016.1">
    <property type="nucleotide sequence ID" value="NZ_CP136051.1"/>
</dbReference>
<name>A0ABZ0IVH5_9BACT</name>
<evidence type="ECO:0000256" key="1">
    <source>
        <dbReference type="SAM" id="Phobius"/>
    </source>
</evidence>
<keyword evidence="3" id="KW-1185">Reference proteome</keyword>
<keyword evidence="1" id="KW-1133">Transmembrane helix</keyword>
<feature type="transmembrane region" description="Helical" evidence="1">
    <location>
        <begin position="84"/>
        <end position="106"/>
    </location>
</feature>
<sequence length="201" mass="23015">MNKLRIIRIIVKASMGLLILGMVFVTIFFASMKEGVFIEIEQPHWVIKSDQLQEVLRSQLPVPDKPMLLSVETLEMRLPVHLNLRLIVIAMMFMVSGYMLWILWLIATIIHDVMKGTPFNLSSSKRVKLIGTLVVLAPLGEWILNVFFSLWIDNRFHFEGMILETDANLGWPVFILGLLIVVLGVAFEQGQKIQEENELTI</sequence>
<reference evidence="2 3" key="1">
    <citation type="journal article" date="2023" name="Microbiol. Resour. Announc.">
        <title>Complete Genome Sequence of Imperialibacter roseus strain P4T.</title>
        <authorList>
            <person name="Tizabi D.R."/>
            <person name="Bachvaroff T."/>
            <person name="Hill R.T."/>
        </authorList>
    </citation>
    <scope>NUCLEOTIDE SEQUENCE [LARGE SCALE GENOMIC DNA]</scope>
    <source>
        <strain evidence="2 3">P4T</strain>
    </source>
</reference>
<feature type="transmembrane region" description="Helical" evidence="1">
    <location>
        <begin position="169"/>
        <end position="187"/>
    </location>
</feature>
<evidence type="ECO:0000313" key="3">
    <source>
        <dbReference type="Proteomes" id="UP001302349"/>
    </source>
</evidence>
<protein>
    <submittedName>
        <fullName evidence="2">DUF2975 domain-containing protein</fullName>
    </submittedName>
</protein>
<evidence type="ECO:0000313" key="2">
    <source>
        <dbReference type="EMBL" id="WOK08375.1"/>
    </source>
</evidence>
<feature type="transmembrane region" description="Helical" evidence="1">
    <location>
        <begin position="9"/>
        <end position="30"/>
    </location>
</feature>
<dbReference type="InterPro" id="IPR021354">
    <property type="entry name" value="DUF2975"/>
</dbReference>
<organism evidence="2 3">
    <name type="scientific">Imperialibacter roseus</name>
    <dbReference type="NCBI Taxonomy" id="1324217"/>
    <lineage>
        <taxon>Bacteria</taxon>
        <taxon>Pseudomonadati</taxon>
        <taxon>Bacteroidota</taxon>
        <taxon>Cytophagia</taxon>
        <taxon>Cytophagales</taxon>
        <taxon>Flammeovirgaceae</taxon>
        <taxon>Imperialibacter</taxon>
    </lineage>
</organism>
<feature type="transmembrane region" description="Helical" evidence="1">
    <location>
        <begin position="127"/>
        <end position="149"/>
    </location>
</feature>
<keyword evidence="1" id="KW-0812">Transmembrane</keyword>
<dbReference type="Pfam" id="PF11188">
    <property type="entry name" value="DUF2975"/>
    <property type="match status" value="1"/>
</dbReference>
<dbReference type="Proteomes" id="UP001302349">
    <property type="component" value="Chromosome"/>
</dbReference>
<gene>
    <name evidence="2" type="ORF">RT717_06950</name>
</gene>
<dbReference type="EMBL" id="CP136051">
    <property type="protein sequence ID" value="WOK08375.1"/>
    <property type="molecule type" value="Genomic_DNA"/>
</dbReference>
<proteinExistence type="predicted"/>
<keyword evidence="1" id="KW-0472">Membrane</keyword>
<accession>A0ABZ0IVH5</accession>